<dbReference type="OrthoDB" id="3654724at2"/>
<evidence type="ECO:0000313" key="3">
    <source>
        <dbReference type="Proteomes" id="UP000278440"/>
    </source>
</evidence>
<dbReference type="RefSeq" id="WP_121034264.1">
    <property type="nucleotide sequence ID" value="NZ_RBXT01000001.1"/>
</dbReference>
<dbReference type="Proteomes" id="UP000278440">
    <property type="component" value="Unassembled WGS sequence"/>
</dbReference>
<gene>
    <name evidence="2" type="ORF">DFJ68_2881</name>
</gene>
<evidence type="ECO:0000259" key="1">
    <source>
        <dbReference type="Pfam" id="PF03235"/>
    </source>
</evidence>
<reference evidence="2 3" key="1">
    <citation type="submission" date="2018-10" db="EMBL/GenBank/DDBJ databases">
        <title>Sequencing the genomes of 1000 actinobacteria strains.</title>
        <authorList>
            <person name="Klenk H.-P."/>
        </authorList>
    </citation>
    <scope>NUCLEOTIDE SEQUENCE [LARGE SCALE GENOMIC DNA]</scope>
    <source>
        <strain evidence="2 3">DSM 44267</strain>
    </source>
</reference>
<protein>
    <submittedName>
        <fullName evidence="2">Uncharacterized protein DUF262</fullName>
    </submittedName>
</protein>
<organism evidence="2 3">
    <name type="scientific">Terracoccus luteus</name>
    <dbReference type="NCBI Taxonomy" id="53356"/>
    <lineage>
        <taxon>Bacteria</taxon>
        <taxon>Bacillati</taxon>
        <taxon>Actinomycetota</taxon>
        <taxon>Actinomycetes</taxon>
        <taxon>Micrococcales</taxon>
        <taxon>Intrasporangiaceae</taxon>
        <taxon>Terracoccus</taxon>
    </lineage>
</organism>
<evidence type="ECO:0000313" key="2">
    <source>
        <dbReference type="EMBL" id="RKT79411.1"/>
    </source>
</evidence>
<proteinExistence type="predicted"/>
<dbReference type="AlphaFoldDB" id="A0A495XXT2"/>
<feature type="domain" description="GmrSD restriction endonucleases N-terminal" evidence="1">
    <location>
        <begin position="25"/>
        <end position="230"/>
    </location>
</feature>
<keyword evidence="3" id="KW-1185">Reference proteome</keyword>
<sequence length="751" mass="84806">MKGYPTSFVGMFRVLNADAPRVASIEIPLIQRDYAQGRPDAKYVRDMFLDSLYTAVTSGPPVGLDFVYGEVRHGKFEPLDGQQRLTTLFLLHWYLAFRTGTLEASHPWTHFTYATRPSARRFCEQLVANPPAADLAGPPSVWITDQSWYLHLWRFDPTVEAMLVMIDAIAARLADADPMAAWAALTDADDPAVWFQLLPVADMGAVDDLYIKMNSRGKPLTAFEAFKAHFGQVIEHTGRTAEFGELIDGPWTDLLWPYRGDNDIVDDEFMRFFDFILEVCEWREGRVRGDEQLRLERRAELLFSPANERHGEHLDFVFDAFNRWPKGRDLDTFFESLFTTAAHGSGVRLFGAPSPNLFLACCERFGAMRGNTRAFSLTDTLLLYAVLVHRIEGTDDPAQRLRVLRNANEASQFEMRLQNMPKFIYEVAEFMRVGDLAVLATYNQNQVADEARKQGFREQRPELAATVSRLEDHPILRGTMAAFELDEALPTRAETFEQAFAPSAWSRLTAALVATGPYQRDYPKSDYHLFGSPTAESVWRTLLVDRGDRASLSRTGGVVTQLLDDLAEGVGSTTQRMDEVISAFIERRGASADFDWRYYLARYDCMREGRSGIYYGADHALGYEMTMLDKTVQRSYYRDPYLYAIWREAGSPAEVKDPWFYGYSTTPRWMQFKRSGVGLRSIKAGIALKSGLDEYGRALELILDSRLDLVATEGGHVVVIPQKAVEGAVVDTRDRVQVGAELVIDLVAAGL</sequence>
<dbReference type="Pfam" id="PF03235">
    <property type="entry name" value="GmrSD_N"/>
    <property type="match status" value="1"/>
</dbReference>
<dbReference type="InterPro" id="IPR004919">
    <property type="entry name" value="GmrSD_N"/>
</dbReference>
<dbReference type="EMBL" id="RBXT01000001">
    <property type="protein sequence ID" value="RKT79411.1"/>
    <property type="molecule type" value="Genomic_DNA"/>
</dbReference>
<comment type="caution">
    <text evidence="2">The sequence shown here is derived from an EMBL/GenBank/DDBJ whole genome shotgun (WGS) entry which is preliminary data.</text>
</comment>
<name>A0A495XXT2_9MICO</name>
<accession>A0A495XXT2</accession>